<evidence type="ECO:0000313" key="4">
    <source>
        <dbReference type="Proteomes" id="UP000008066"/>
    </source>
</evidence>
<dbReference type="eggNOG" id="ENOG502SS2G">
    <property type="taxonomic scope" value="Eukaryota"/>
</dbReference>
<dbReference type="InterPro" id="IPR021514">
    <property type="entry name" value="DUF3176"/>
</dbReference>
<feature type="region of interest" description="Disordered" evidence="1">
    <location>
        <begin position="120"/>
        <end position="140"/>
    </location>
</feature>
<sequence>MAANRHQHDHNHYPSCLDSSSMSAPPPQSSYPAHSQPELQQQHYYPTTTTAGDDNFLPPTTLDHNPSLSLVPSSNPDPTQTFTPDADQPHLQREHPTSQGSQIHRMNTVLSAVTSATSRFTVSPPSSLPSPTYPVNTTLNPDPNTNAVISDFSFDGNPIPGARAEAEHNPVAGASPQPEAGVPGLQLPPPGIGSGNEGGGEAEGVGTYASGYSFNTTGSGEGSGSGYSPISGIQYAYGYPYGFGSEFGSGGQGGTIASSSGNGNETGIGTNEILAIVGAARQDLGATQGQGGEGSESRDQGHQQGGKRDTWPAPLNIPISKESAPVPVTTTATSSLPSISISPPLPSLTSMTTAAGIPTITTSPPPTQPYPWPWTSHPWVRPLAPNLWQTAPHPRDIPFPVSAQWRGSREMQELERARARALEREREESQEREGEGRGQQVSDESEEGEDGEGMKIMGLGNESGEVTIETAVKKVIGRGKGPSRAEGEPGSGAWPGPVTAATTTTTRASEPVTSISADPAPTTRRSEERNQPQQPFMHYEDLSYPGFVPNSPTSDDSMLPARTEDAAHQERPLPPLPSATARAETAASASVPHSISIIQMPGPENETPSRETVFRSSRERQTPPLPPVPPGNISNQNNDSLPEPRREKQPRAKRVLLQSPSSSSNSRPPGNLWTYTHPFLPELLSLISSIVCLASICALLKRYDNHSLRDWPLQVSLNTVVAFLTAICQVGLWRALSEGLAQLKWNMLARGGAVNTMNKTLGDWEVIEDARRGVAGCVRVLVGRKGRTLGITSATLLLTSFLLTPLTQGAITYPYRHLSAGSGTATVARSESYIHPTPYTSLDAREKQAIHVGIHHPVDESIPHLQPTCSSGDCQWPDFSSLAVCAAVADVSDRLTITQTNNTSGGGVSLPVSNETQLLYKATLPNGAFLLGDASTWNLNISSPGAPQSSSSTRGGENGQDDDDAYDGNFLPVQTSLAFSSQDGRVLSGITNLFFVYTNTTSATNQASSRNSSSTSTGQRHIFRAAEVLLHFCVNTYQVSTRRGISISTVVHSSALTVLQQQGVVTTARTILRSNLSSPTNPDTGSSSVGRRAVPDTPRAAVAMLSLSTSTTVGGEENLHPLPPQQQQVDVYTVKRDDVELLSRYIRGVFAGSYSRRIRAMSSTGGVVTGTVLATESYVRVRWAWLSFLAIQVGLTASFLLGIIVQTAVWDVKVFKGSPTAALLAISAGDKEYLEEQGILLDTSLSSDDDLKRKLQTITCRFQPGEKGWTLQLGKRQQDGDFGV</sequence>
<keyword evidence="2" id="KW-0472">Membrane</keyword>
<gene>
    <name evidence="3" type="ORF">CTHT_0060650</name>
</gene>
<feature type="compositionally biased region" description="Basic and acidic residues" evidence="1">
    <location>
        <begin position="562"/>
        <end position="571"/>
    </location>
</feature>
<feature type="transmembrane region" description="Helical" evidence="2">
    <location>
        <begin position="1183"/>
        <end position="1205"/>
    </location>
</feature>
<keyword evidence="2" id="KW-1133">Transmembrane helix</keyword>
<feature type="region of interest" description="Disordered" evidence="1">
    <location>
        <begin position="1"/>
        <end position="103"/>
    </location>
</feature>
<feature type="compositionally biased region" description="Low complexity" evidence="1">
    <location>
        <begin position="659"/>
        <end position="669"/>
    </location>
</feature>
<proteinExistence type="predicted"/>
<feature type="compositionally biased region" description="Low complexity" evidence="1">
    <location>
        <begin position="942"/>
        <end position="952"/>
    </location>
</feature>
<feature type="compositionally biased region" description="Low complexity" evidence="1">
    <location>
        <begin position="578"/>
        <end position="590"/>
    </location>
</feature>
<feature type="region of interest" description="Disordered" evidence="1">
    <location>
        <begin position="406"/>
        <end position="670"/>
    </location>
</feature>
<dbReference type="PANTHER" id="PTHR35394">
    <property type="entry name" value="DUF3176 DOMAIN-CONTAINING PROTEIN"/>
    <property type="match status" value="1"/>
</dbReference>
<dbReference type="EMBL" id="GL988046">
    <property type="protein sequence ID" value="EGS18050.1"/>
    <property type="molecule type" value="Genomic_DNA"/>
</dbReference>
<evidence type="ECO:0000256" key="2">
    <source>
        <dbReference type="SAM" id="Phobius"/>
    </source>
</evidence>
<dbReference type="KEGG" id="cthr:CTHT_0060650"/>
<accession>G0SF34</accession>
<keyword evidence="4" id="KW-1185">Reference proteome</keyword>
<feature type="region of interest" description="Disordered" evidence="1">
    <location>
        <begin position="1074"/>
        <end position="1093"/>
    </location>
</feature>
<dbReference type="STRING" id="759272.G0SF34"/>
<keyword evidence="2" id="KW-0812">Transmembrane</keyword>
<feature type="compositionally biased region" description="Polar residues" evidence="1">
    <location>
        <begin position="507"/>
        <end position="516"/>
    </location>
</feature>
<name>G0SF34_CHATD</name>
<feature type="compositionally biased region" description="Polar residues" evidence="1">
    <location>
        <begin position="1074"/>
        <end position="1089"/>
    </location>
</feature>
<dbReference type="Pfam" id="PF11374">
    <property type="entry name" value="DUF3176"/>
    <property type="match status" value="1"/>
</dbReference>
<dbReference type="OrthoDB" id="5376804at2759"/>
<dbReference type="RefSeq" id="XP_006696381.1">
    <property type="nucleotide sequence ID" value="XM_006696318.1"/>
</dbReference>
<feature type="compositionally biased region" description="Basic and acidic residues" evidence="1">
    <location>
        <begin position="407"/>
        <end position="436"/>
    </location>
</feature>
<dbReference type="HOGENOM" id="CLU_262811_0_0_1"/>
<feature type="compositionally biased region" description="Low complexity" evidence="1">
    <location>
        <begin position="65"/>
        <end position="78"/>
    </location>
</feature>
<feature type="region of interest" description="Disordered" evidence="1">
    <location>
        <begin position="285"/>
        <end position="336"/>
    </location>
</feature>
<feature type="compositionally biased region" description="Basic and acidic residues" evidence="1">
    <location>
        <begin position="607"/>
        <end position="621"/>
    </location>
</feature>
<evidence type="ECO:0000256" key="1">
    <source>
        <dbReference type="SAM" id="MobiDB-lite"/>
    </source>
</evidence>
<feature type="region of interest" description="Disordered" evidence="1">
    <location>
        <begin position="941"/>
        <end position="967"/>
    </location>
</feature>
<dbReference type="GeneID" id="18260103"/>
<dbReference type="Proteomes" id="UP000008066">
    <property type="component" value="Unassembled WGS sequence"/>
</dbReference>
<feature type="compositionally biased region" description="Basic and acidic residues" evidence="1">
    <location>
        <begin position="295"/>
        <end position="310"/>
    </location>
</feature>
<reference evidence="3 4" key="1">
    <citation type="journal article" date="2011" name="Cell">
        <title>Insight into structure and assembly of the nuclear pore complex by utilizing the genome of a eukaryotic thermophile.</title>
        <authorList>
            <person name="Amlacher S."/>
            <person name="Sarges P."/>
            <person name="Flemming D."/>
            <person name="van Noort V."/>
            <person name="Kunze R."/>
            <person name="Devos D.P."/>
            <person name="Arumugam M."/>
            <person name="Bork P."/>
            <person name="Hurt E."/>
        </authorList>
    </citation>
    <scope>NUCLEOTIDE SEQUENCE [LARGE SCALE GENOMIC DNA]</scope>
    <source>
        <strain evidence="4">DSM 1495 / CBS 144.50 / IMI 039719</strain>
    </source>
</reference>
<organism evidence="4">
    <name type="scientific">Chaetomium thermophilum (strain DSM 1495 / CBS 144.50 / IMI 039719)</name>
    <name type="common">Thermochaetoides thermophila</name>
    <dbReference type="NCBI Taxonomy" id="759272"/>
    <lineage>
        <taxon>Eukaryota</taxon>
        <taxon>Fungi</taxon>
        <taxon>Dikarya</taxon>
        <taxon>Ascomycota</taxon>
        <taxon>Pezizomycotina</taxon>
        <taxon>Sordariomycetes</taxon>
        <taxon>Sordariomycetidae</taxon>
        <taxon>Sordariales</taxon>
        <taxon>Chaetomiaceae</taxon>
        <taxon>Thermochaetoides</taxon>
    </lineage>
</organism>
<feature type="compositionally biased region" description="Basic and acidic residues" evidence="1">
    <location>
        <begin position="87"/>
        <end position="96"/>
    </location>
</feature>
<feature type="compositionally biased region" description="Polar residues" evidence="1">
    <location>
        <begin position="38"/>
        <end position="52"/>
    </location>
</feature>
<protein>
    <submittedName>
        <fullName evidence="3">Uncharacterized protein</fullName>
    </submittedName>
</protein>
<dbReference type="PANTHER" id="PTHR35394:SF5">
    <property type="entry name" value="DUF3176 DOMAIN-CONTAINING PROTEIN"/>
    <property type="match status" value="1"/>
</dbReference>
<evidence type="ECO:0000313" key="3">
    <source>
        <dbReference type="EMBL" id="EGS18050.1"/>
    </source>
</evidence>